<feature type="region of interest" description="Disordered" evidence="8">
    <location>
        <begin position="202"/>
        <end position="264"/>
    </location>
</feature>
<dbReference type="Pfam" id="PF09397">
    <property type="entry name" value="FtsK_gamma"/>
    <property type="match status" value="1"/>
</dbReference>
<feature type="compositionally biased region" description="Polar residues" evidence="8">
    <location>
        <begin position="162"/>
        <end position="174"/>
    </location>
</feature>
<dbReference type="InterPro" id="IPR003593">
    <property type="entry name" value="AAA+_ATPase"/>
</dbReference>
<dbReference type="PANTHER" id="PTHR22683">
    <property type="entry name" value="SPORULATION PROTEIN RELATED"/>
    <property type="match status" value="1"/>
</dbReference>
<dbReference type="AlphaFoldDB" id="A0A1Z5IA27"/>
<dbReference type="GO" id="GO:0005524">
    <property type="term" value="F:ATP binding"/>
    <property type="evidence" value="ECO:0007669"/>
    <property type="project" value="UniProtKB-UniRule"/>
</dbReference>
<evidence type="ECO:0000256" key="7">
    <source>
        <dbReference type="PROSITE-ProRule" id="PRU00289"/>
    </source>
</evidence>
<keyword evidence="5" id="KW-0238">DNA-binding</keyword>
<evidence type="ECO:0000259" key="9">
    <source>
        <dbReference type="PROSITE" id="PS50901"/>
    </source>
</evidence>
<organism evidence="10 11">
    <name type="scientific">Secundilactobacillus mixtipabuli</name>
    <dbReference type="NCBI Taxonomy" id="1435342"/>
    <lineage>
        <taxon>Bacteria</taxon>
        <taxon>Bacillati</taxon>
        <taxon>Bacillota</taxon>
        <taxon>Bacilli</taxon>
        <taxon>Lactobacillales</taxon>
        <taxon>Lactobacillaceae</taxon>
        <taxon>Secundilactobacillus</taxon>
    </lineage>
</organism>
<dbReference type="Gene3D" id="3.40.50.300">
    <property type="entry name" value="P-loop containing nucleotide triphosphate hydrolases"/>
    <property type="match status" value="1"/>
</dbReference>
<dbReference type="Gene3D" id="1.10.10.10">
    <property type="entry name" value="Winged helix-like DNA-binding domain superfamily/Winged helix DNA-binding domain"/>
    <property type="match status" value="1"/>
</dbReference>
<comment type="similarity">
    <text evidence="1">Belongs to the FtsK/SpoIIIE/SftA family.</text>
</comment>
<dbReference type="Pfam" id="PF17854">
    <property type="entry name" value="FtsK_alpha"/>
    <property type="match status" value="1"/>
</dbReference>
<dbReference type="InterPro" id="IPR002543">
    <property type="entry name" value="FtsK_dom"/>
</dbReference>
<sequence length="814" mass="90637">MNHYDGPAFYRKYRRPKKLAEEPASPAFKVPGRQLKHADEEPAIFQRDEIQRKELIQREAKRRAEQRPDTPPEPQKEIKNEWRPAAPFRPTQVPKQLHTRVKRDPKVNYTAIVDRYFLKRDSDVLLFDDGTTVITTPVIEKQQLTFDNGSETDADEPVKEVQNASQQSHQAVSDEQSDTSRSENEQRIAAIQKRIDNLKAQHAEKSVTANQTDESTKNKPAVRTPAEDTDDQTIPGSAQVADEQPAASQHQHDEATGTEVVADPKPIRPAVVTQPVHETQQHQEEAQVEPVTEKPEPEHGLGHSLGDILEQENTSSQMNKLALFQDKPAAKPTEETPTDRGYHFPVTSLLTPPVATDENALDEWIEHQGEVLDETLQAFHVDAHVVDWTVGPTVTQFQVHLSLGVKVNKITNLTDDLKLALAAKDIRIEAPIPGKTTVGIEIPNPKTRPVMLSEVLESKAFKESASPLTVALGVDLFGQPRVTDLRKMPHGLIAGATGSGKSVFINSLLISLLYKATPAQLRLLLIDPKAVELAPYDGLPHLLAPVISDPQAAAAALKWAVKEMDDRYDRLAAAGVRNIEQYNDRAELTRDYAQKLPYIVIVIDELADLMMMASSEVQDYIVRITQKARAAGIHLLIATQRPSVDIVTGTIKNNIPTRVAFMVSSQVDSRTIIDTSGAERLLGKGDMLFLGNGASQPVRLQGTFVDKEVDRVTDFVRTQGKPHYAFDPDGLLEKQQVQESQDELMPEVLDYIVQEKTVSTSKLQRVFSIGYNRAANLIDTLENKQYISGQNGSKPRDVFLTEKQLAEMRAPRTD</sequence>
<evidence type="ECO:0000256" key="8">
    <source>
        <dbReference type="SAM" id="MobiDB-lite"/>
    </source>
</evidence>
<evidence type="ECO:0000256" key="2">
    <source>
        <dbReference type="ARBA" id="ARBA00020887"/>
    </source>
</evidence>
<dbReference type="OrthoDB" id="9807790at2"/>
<feature type="region of interest" description="Disordered" evidence="8">
    <location>
        <begin position="1"/>
        <end position="87"/>
    </location>
</feature>
<keyword evidence="4 7" id="KW-0067">ATP-binding</keyword>
<dbReference type="Pfam" id="PF01580">
    <property type="entry name" value="FtsK_SpoIIIE"/>
    <property type="match status" value="1"/>
</dbReference>
<keyword evidence="10" id="KW-0131">Cell cycle</keyword>
<keyword evidence="3 7" id="KW-0547">Nucleotide-binding</keyword>
<protein>
    <recommendedName>
        <fullName evidence="2">DNA translocase FtsK</fullName>
    </recommendedName>
</protein>
<dbReference type="SUPFAM" id="SSF46785">
    <property type="entry name" value="Winged helix' DNA-binding domain"/>
    <property type="match status" value="1"/>
</dbReference>
<evidence type="ECO:0000256" key="3">
    <source>
        <dbReference type="ARBA" id="ARBA00022741"/>
    </source>
</evidence>
<dbReference type="InterPro" id="IPR050206">
    <property type="entry name" value="FtsK/SpoIIIE/SftA"/>
</dbReference>
<dbReference type="PANTHER" id="PTHR22683:SF42">
    <property type="entry name" value="DNA TRANSLOCASE SFTA"/>
    <property type="match status" value="1"/>
</dbReference>
<dbReference type="InterPro" id="IPR036390">
    <property type="entry name" value="WH_DNA-bd_sf"/>
</dbReference>
<feature type="compositionally biased region" description="Basic and acidic residues" evidence="8">
    <location>
        <begin position="36"/>
        <end position="82"/>
    </location>
</feature>
<dbReference type="CDD" id="cd01127">
    <property type="entry name" value="TrwB_TraG_TraD_VirD4"/>
    <property type="match status" value="1"/>
</dbReference>
<comment type="subunit">
    <text evidence="6">Homohexamer. Forms a ring that surrounds DNA.</text>
</comment>
<feature type="region of interest" description="Disordered" evidence="8">
    <location>
        <begin position="278"/>
        <end position="304"/>
    </location>
</feature>
<evidence type="ECO:0000256" key="6">
    <source>
        <dbReference type="ARBA" id="ARBA00025923"/>
    </source>
</evidence>
<dbReference type="InterPro" id="IPR036388">
    <property type="entry name" value="WH-like_DNA-bd_sf"/>
</dbReference>
<dbReference type="Gene3D" id="3.30.980.40">
    <property type="match status" value="1"/>
</dbReference>
<dbReference type="GO" id="GO:0003677">
    <property type="term" value="F:DNA binding"/>
    <property type="evidence" value="ECO:0007669"/>
    <property type="project" value="UniProtKB-KW"/>
</dbReference>
<keyword evidence="11" id="KW-1185">Reference proteome</keyword>
<keyword evidence="10" id="KW-0132">Cell division</keyword>
<dbReference type="PROSITE" id="PS50901">
    <property type="entry name" value="FTSK"/>
    <property type="match status" value="1"/>
</dbReference>
<dbReference type="GO" id="GO:0051301">
    <property type="term" value="P:cell division"/>
    <property type="evidence" value="ECO:0007669"/>
    <property type="project" value="UniProtKB-KW"/>
</dbReference>
<dbReference type="InterPro" id="IPR018541">
    <property type="entry name" value="Ftsk_gamma"/>
</dbReference>
<evidence type="ECO:0000313" key="10">
    <source>
        <dbReference type="EMBL" id="GAW98400.1"/>
    </source>
</evidence>
<feature type="domain" description="FtsK" evidence="9">
    <location>
        <begin position="478"/>
        <end position="670"/>
    </location>
</feature>
<evidence type="ECO:0000256" key="1">
    <source>
        <dbReference type="ARBA" id="ARBA00006474"/>
    </source>
</evidence>
<gene>
    <name evidence="10" type="primary">ftsK_1</name>
    <name evidence="10" type="ORF">IWT30_00345</name>
</gene>
<feature type="compositionally biased region" description="Basic and acidic residues" evidence="8">
    <location>
        <begin position="279"/>
        <end position="301"/>
    </location>
</feature>
<evidence type="ECO:0000256" key="5">
    <source>
        <dbReference type="ARBA" id="ARBA00023125"/>
    </source>
</evidence>
<proteinExistence type="inferred from homology"/>
<evidence type="ECO:0000313" key="11">
    <source>
        <dbReference type="Proteomes" id="UP000198374"/>
    </source>
</evidence>
<dbReference type="SMART" id="SM00843">
    <property type="entry name" value="Ftsk_gamma"/>
    <property type="match status" value="1"/>
</dbReference>
<comment type="caution">
    <text evidence="10">The sequence shown here is derived from an EMBL/GenBank/DDBJ whole genome shotgun (WGS) entry which is preliminary data.</text>
</comment>
<feature type="binding site" evidence="7">
    <location>
        <begin position="495"/>
        <end position="502"/>
    </location>
    <ligand>
        <name>ATP</name>
        <dbReference type="ChEBI" id="CHEBI:30616"/>
    </ligand>
</feature>
<name>A0A1Z5IA27_9LACO</name>
<dbReference type="InterPro" id="IPR027417">
    <property type="entry name" value="P-loop_NTPase"/>
</dbReference>
<dbReference type="Proteomes" id="UP000198374">
    <property type="component" value="Unassembled WGS sequence"/>
</dbReference>
<feature type="region of interest" description="Disordered" evidence="8">
    <location>
        <begin position="145"/>
        <end position="185"/>
    </location>
</feature>
<reference evidence="10 11" key="1">
    <citation type="submission" date="2015-11" db="EMBL/GenBank/DDBJ databases">
        <title>Draft genome sequences of new species of the genus Lactobacillus isolated from orchardgrass silage.</title>
        <authorList>
            <person name="Tohno M."/>
            <person name="Tanizawa Y."/>
            <person name="Arita M."/>
        </authorList>
    </citation>
    <scope>NUCLEOTIDE SEQUENCE [LARGE SCALE GENOMIC DNA]</scope>
    <source>
        <strain evidence="10 11">IWT30</strain>
    </source>
</reference>
<dbReference type="SUPFAM" id="SSF52540">
    <property type="entry name" value="P-loop containing nucleoside triphosphate hydrolases"/>
    <property type="match status" value="1"/>
</dbReference>
<dbReference type="EMBL" id="BCMF01000002">
    <property type="protein sequence ID" value="GAW98400.1"/>
    <property type="molecule type" value="Genomic_DNA"/>
</dbReference>
<accession>A0A1Z5IA27</accession>
<dbReference type="RefSeq" id="WP_089108230.1">
    <property type="nucleotide sequence ID" value="NZ_BCMF01000002.1"/>
</dbReference>
<dbReference type="SMART" id="SM00382">
    <property type="entry name" value="AAA"/>
    <property type="match status" value="1"/>
</dbReference>
<dbReference type="InterPro" id="IPR041027">
    <property type="entry name" value="FtsK_alpha"/>
</dbReference>
<evidence type="ECO:0000256" key="4">
    <source>
        <dbReference type="ARBA" id="ARBA00022840"/>
    </source>
</evidence>